<feature type="chain" id="PRO_5032306691" description="Cuticular protein" evidence="2">
    <location>
        <begin position="19"/>
        <end position="216"/>
    </location>
</feature>
<keyword evidence="4" id="KW-1185">Reference proteome</keyword>
<keyword evidence="2" id="KW-0732">Signal</keyword>
<evidence type="ECO:0000256" key="2">
    <source>
        <dbReference type="SAM" id="SignalP"/>
    </source>
</evidence>
<dbReference type="EMBL" id="JACKWZ010000370">
    <property type="protein sequence ID" value="KAF9408647.1"/>
    <property type="molecule type" value="Genomic_DNA"/>
</dbReference>
<evidence type="ECO:0000313" key="4">
    <source>
        <dbReference type="Proteomes" id="UP000648187"/>
    </source>
</evidence>
<gene>
    <name evidence="3" type="ORF">HW555_011737</name>
</gene>
<evidence type="ECO:0008006" key="5">
    <source>
        <dbReference type="Google" id="ProtNLM"/>
    </source>
</evidence>
<accession>A0A835G4U1</accession>
<feature type="compositionally biased region" description="Gly residues" evidence="1">
    <location>
        <begin position="62"/>
        <end position="78"/>
    </location>
</feature>
<protein>
    <recommendedName>
        <fullName evidence="5">Cuticular protein</fullName>
    </recommendedName>
</protein>
<organism evidence="3 4">
    <name type="scientific">Spodoptera exigua</name>
    <name type="common">Beet armyworm</name>
    <name type="synonym">Noctua fulgens</name>
    <dbReference type="NCBI Taxonomy" id="7107"/>
    <lineage>
        <taxon>Eukaryota</taxon>
        <taxon>Metazoa</taxon>
        <taxon>Ecdysozoa</taxon>
        <taxon>Arthropoda</taxon>
        <taxon>Hexapoda</taxon>
        <taxon>Insecta</taxon>
        <taxon>Pterygota</taxon>
        <taxon>Neoptera</taxon>
        <taxon>Endopterygota</taxon>
        <taxon>Lepidoptera</taxon>
        <taxon>Glossata</taxon>
        <taxon>Ditrysia</taxon>
        <taxon>Noctuoidea</taxon>
        <taxon>Noctuidae</taxon>
        <taxon>Amphipyrinae</taxon>
        <taxon>Spodoptera</taxon>
    </lineage>
</organism>
<evidence type="ECO:0000256" key="1">
    <source>
        <dbReference type="SAM" id="MobiDB-lite"/>
    </source>
</evidence>
<proteinExistence type="predicted"/>
<dbReference type="Proteomes" id="UP000648187">
    <property type="component" value="Unassembled WGS sequence"/>
</dbReference>
<sequence>MCSVILYCLSALLASSFAAEMQWTPYNSLLQQYQQASSPFQEAASNHDQQFQASDYSGGYDFGSSGGSHDGGSYGGHDLGGHDFGGHELKSHVYPVHQHVEEENPEPIKHYKEIVVPLPKNVEFKINQPVIIPVPHPIPIQVPVPKAVVIPIIKEVSIPVEKSVPYPVEKVVHVPKVKEVPFEVVKHILVPVEKPVPFKVPVYETIIHTKKGQHKI</sequence>
<dbReference type="AlphaFoldDB" id="A0A835G4U1"/>
<feature type="signal peptide" evidence="2">
    <location>
        <begin position="1"/>
        <end position="18"/>
    </location>
</feature>
<comment type="caution">
    <text evidence="3">The sequence shown here is derived from an EMBL/GenBank/DDBJ whole genome shotgun (WGS) entry which is preliminary data.</text>
</comment>
<name>A0A835G4U1_SPOEX</name>
<feature type="region of interest" description="Disordered" evidence="1">
    <location>
        <begin position="62"/>
        <end position="81"/>
    </location>
</feature>
<reference evidence="3" key="1">
    <citation type="submission" date="2020-08" db="EMBL/GenBank/DDBJ databases">
        <title>Spodoptera exigua strain:BAW_Kor-Di-RS1 Genome sequencing and assembly.</title>
        <authorList>
            <person name="Kim J."/>
            <person name="Nam H.Y."/>
            <person name="Kwon M."/>
            <person name="Choi J.H."/>
            <person name="Cho S.R."/>
            <person name="Kim G.-H."/>
        </authorList>
    </citation>
    <scope>NUCLEOTIDE SEQUENCE</scope>
    <source>
        <strain evidence="3">BAW_Kor-Di-RS1</strain>
        <tissue evidence="3">Whole-body</tissue>
    </source>
</reference>
<evidence type="ECO:0000313" key="3">
    <source>
        <dbReference type="EMBL" id="KAF9408647.1"/>
    </source>
</evidence>